<protein>
    <submittedName>
        <fullName evidence="1">PAAR domain-containing protein</fullName>
    </submittedName>
</protein>
<gene>
    <name evidence="1" type="ORF">ABI908_13965</name>
</gene>
<dbReference type="RefSeq" id="WP_347937367.1">
    <property type="nucleotide sequence ID" value="NZ_JBDXMI010000001.1"/>
</dbReference>
<comment type="caution">
    <text evidence="1">The sequence shown here is derived from an EMBL/GenBank/DDBJ whole genome shotgun (WGS) entry which is preliminary data.</text>
</comment>
<reference evidence="1 2" key="1">
    <citation type="submission" date="2024-05" db="EMBL/GenBank/DDBJ databases">
        <authorList>
            <person name="De Oliveira J.P."/>
            <person name="Noriler S.A."/>
            <person name="De Oliveira A.G."/>
            <person name="Sipoli D.S."/>
        </authorList>
    </citation>
    <scope>NUCLEOTIDE SEQUENCE [LARGE SCALE GENOMIC DNA]</scope>
    <source>
        <strain evidence="1 2">LABIM192</strain>
    </source>
</reference>
<accession>A0ABV0IV71</accession>
<dbReference type="EMBL" id="JBDXMI010000001">
    <property type="protein sequence ID" value="MEO9385198.1"/>
    <property type="molecule type" value="Genomic_DNA"/>
</dbReference>
<organism evidence="1 2">
    <name type="scientific">Chromobacterium phragmitis</name>
    <dbReference type="NCBI Taxonomy" id="2202141"/>
    <lineage>
        <taxon>Bacteria</taxon>
        <taxon>Pseudomonadati</taxon>
        <taxon>Pseudomonadota</taxon>
        <taxon>Betaproteobacteria</taxon>
        <taxon>Neisseriales</taxon>
        <taxon>Chromobacteriaceae</taxon>
        <taxon>Chromobacterium</taxon>
    </lineage>
</organism>
<dbReference type="CDD" id="cd14744">
    <property type="entry name" value="PAAR_CT_2"/>
    <property type="match status" value="1"/>
</dbReference>
<dbReference type="Pfam" id="PF05488">
    <property type="entry name" value="PAAR_motif"/>
    <property type="match status" value="1"/>
</dbReference>
<dbReference type="InterPro" id="IPR008727">
    <property type="entry name" value="PAAR_motif"/>
</dbReference>
<dbReference type="Gene3D" id="2.60.200.60">
    <property type="match status" value="1"/>
</dbReference>
<dbReference type="Proteomes" id="UP001462502">
    <property type="component" value="Unassembled WGS sequence"/>
</dbReference>
<evidence type="ECO:0000313" key="1">
    <source>
        <dbReference type="EMBL" id="MEO9385198.1"/>
    </source>
</evidence>
<name>A0ABV0IV71_9NEIS</name>
<sequence length="240" mass="24898">MAKLAIAYFLQKLCSPGFKTDLAHLIRRKHDSIVVVFAVMKPVIRLGDPTDHGGKVVSASSTTTMFGKAVALVGDAVSCPQNGHVNCVIVEGDPSWTVSGKGVALEGHKVSCGATLISTLGQVLRGYESSAGASAAASSPTPTAAGSALAAASTAAALFDMHFLIQGDQSGKPLANIPYKLSLEDGTEIVGRTDEQGFTQKISASQPAIATITAPYYEHNHDTEDSDTDDGCCACHFEDS</sequence>
<evidence type="ECO:0000313" key="2">
    <source>
        <dbReference type="Proteomes" id="UP001462502"/>
    </source>
</evidence>
<proteinExistence type="predicted"/>
<keyword evidence="2" id="KW-1185">Reference proteome</keyword>